<proteinExistence type="predicted"/>
<evidence type="ECO:0000313" key="1">
    <source>
        <dbReference type="EMBL" id="AQK79779.1"/>
    </source>
</evidence>
<dbReference type="InParanoid" id="A0A1D6LJ24"/>
<organism evidence="1">
    <name type="scientific">Zea mays</name>
    <name type="common">Maize</name>
    <dbReference type="NCBI Taxonomy" id="4577"/>
    <lineage>
        <taxon>Eukaryota</taxon>
        <taxon>Viridiplantae</taxon>
        <taxon>Streptophyta</taxon>
        <taxon>Embryophyta</taxon>
        <taxon>Tracheophyta</taxon>
        <taxon>Spermatophyta</taxon>
        <taxon>Magnoliopsida</taxon>
        <taxon>Liliopsida</taxon>
        <taxon>Poales</taxon>
        <taxon>Poaceae</taxon>
        <taxon>PACMAD clade</taxon>
        <taxon>Panicoideae</taxon>
        <taxon>Andropogonodae</taxon>
        <taxon>Andropogoneae</taxon>
        <taxon>Tripsacinae</taxon>
        <taxon>Zea</taxon>
    </lineage>
</organism>
<protein>
    <submittedName>
        <fullName evidence="1">Uncharacterized protein</fullName>
    </submittedName>
</protein>
<dbReference type="AlphaFoldDB" id="A0A1D6LJ24"/>
<dbReference type="PaxDb" id="4577-GRMZM2G004110_P01"/>
<dbReference type="EMBL" id="CM000782">
    <property type="protein sequence ID" value="AQK79779.1"/>
    <property type="molecule type" value="Genomic_DNA"/>
</dbReference>
<gene>
    <name evidence="1" type="ORF">ZEAMMB73_Zm00001d035861</name>
</gene>
<dbReference type="OMA" id="LRCINYN"/>
<name>A0A1D6LJ24_MAIZE</name>
<sequence length="241" mass="28396">MSALCTYIMEIDDAEYLEKHWIQSTKPYPISLSIQKLKNILDVNKSMDKEYFNIAVRMIACSDALFLLENKYHYMDLQFCSISNYGQDPRLRAKLDTNVLANLFECWPDMEYNISNCSQILLNTRSIYIMDYMLLPSWFKGNDPSMYYIHKIHNIANNMNVAMELANPTWKDDIYMWRRIVPSWVPKTLNWDLSGFLVINFIHSWNGGKRLPCISTTSSVLKTKFLVELTKYQEKNVMTIF</sequence>
<accession>A0A1D6LJ24</accession>
<reference evidence="1" key="1">
    <citation type="submission" date="2015-12" db="EMBL/GenBank/DDBJ databases">
        <title>Update maize B73 reference genome by single molecule sequencing technologies.</title>
        <authorList>
            <consortium name="Maize Genome Sequencing Project"/>
            <person name="Ware D."/>
        </authorList>
    </citation>
    <scope>NUCLEOTIDE SEQUENCE</scope>
    <source>
        <tissue evidence="1">Seedling</tissue>
    </source>
</reference>